<sequence>MAHRQSQNLKRPLSELEDNSDDTRIAELRLRYKTLHPPHGDKTFSSFLNDAGERLVTECLDQLQKFLEELPEKEDEDDDDDADYRYAWVFSLKHSSSLGIENLYHWLYIKEEEDLKTKAVQLAFLWNHPQFYDRTRPSTSTMLAVLRFKSKGDGREIAEALQRPAHPSRVSSNVIQNGYDSPFLKPDLIVDPILKILDGYAKQWEKPQYFAPYAALFGPSTSGETRLLMEIPRYQPALLLSDRFYLSSRRQFSNKQDPAEKKEERLKEWNGYTEVATLGQLEMSERTQQKFANDVLEEMKQFNNRKGATIQKAAKAIEESTKFRNGGFAALVNTPSHGANFNLPSKFDPSARHGFERADMLVAPIYEIASFGVMVPFELPRPWEELVSSERLFNYGTQAVAFLGPTIQPRINGALHLNAELIASHAAHCDYISPGCDMLMSNYPSQFTLAAAALKLHDI</sequence>
<evidence type="ECO:0000313" key="3">
    <source>
        <dbReference type="Proteomes" id="UP000054564"/>
    </source>
</evidence>
<dbReference type="OrthoDB" id="10599701at2759"/>
<dbReference type="PANTHER" id="PTHR33266">
    <property type="entry name" value="CHROMOSOME 15, WHOLE GENOME SHOTGUN SEQUENCE"/>
    <property type="match status" value="1"/>
</dbReference>
<evidence type="ECO:0000256" key="1">
    <source>
        <dbReference type="SAM" id="MobiDB-lite"/>
    </source>
</evidence>
<reference evidence="3" key="1">
    <citation type="submission" date="2014-03" db="EMBL/GenBank/DDBJ databases">
        <title>The Genome Sequence of Puccinia striiformis f. sp. tritici PST-78.</title>
        <authorList>
            <consortium name="The Broad Institute Genome Sequencing Platform"/>
            <person name="Cuomo C."/>
            <person name="Hulbert S."/>
            <person name="Chen X."/>
            <person name="Walker B."/>
            <person name="Young S.K."/>
            <person name="Zeng Q."/>
            <person name="Gargeya S."/>
            <person name="Fitzgerald M."/>
            <person name="Haas B."/>
            <person name="Abouelleil A."/>
            <person name="Alvarado L."/>
            <person name="Arachchi H.M."/>
            <person name="Berlin A.M."/>
            <person name="Chapman S.B."/>
            <person name="Goldberg J."/>
            <person name="Griggs A."/>
            <person name="Gujja S."/>
            <person name="Hansen M."/>
            <person name="Howarth C."/>
            <person name="Imamovic A."/>
            <person name="Larimer J."/>
            <person name="McCowan C."/>
            <person name="Montmayeur A."/>
            <person name="Murphy C."/>
            <person name="Neiman D."/>
            <person name="Pearson M."/>
            <person name="Priest M."/>
            <person name="Roberts A."/>
            <person name="Saif S."/>
            <person name="Shea T."/>
            <person name="Sisk P."/>
            <person name="Sykes S."/>
            <person name="Wortman J."/>
            <person name="Nusbaum C."/>
            <person name="Birren B."/>
        </authorList>
    </citation>
    <scope>NUCLEOTIDE SEQUENCE [LARGE SCALE GENOMIC DNA]</scope>
    <source>
        <strain evidence="3">race PST-78</strain>
    </source>
</reference>
<accession>A0A0L0VPS0</accession>
<organism evidence="2 3">
    <name type="scientific">Puccinia striiformis f. sp. tritici PST-78</name>
    <dbReference type="NCBI Taxonomy" id="1165861"/>
    <lineage>
        <taxon>Eukaryota</taxon>
        <taxon>Fungi</taxon>
        <taxon>Dikarya</taxon>
        <taxon>Basidiomycota</taxon>
        <taxon>Pucciniomycotina</taxon>
        <taxon>Pucciniomycetes</taxon>
        <taxon>Pucciniales</taxon>
        <taxon>Pucciniaceae</taxon>
        <taxon>Puccinia</taxon>
    </lineage>
</organism>
<comment type="caution">
    <text evidence="2">The sequence shown here is derived from an EMBL/GenBank/DDBJ whole genome shotgun (WGS) entry which is preliminary data.</text>
</comment>
<dbReference type="STRING" id="1165861.A0A0L0VPS0"/>
<evidence type="ECO:0000313" key="2">
    <source>
        <dbReference type="EMBL" id="KNF01271.1"/>
    </source>
</evidence>
<name>A0A0L0VPS0_9BASI</name>
<protein>
    <submittedName>
        <fullName evidence="2">Uncharacterized protein</fullName>
    </submittedName>
</protein>
<dbReference type="AlphaFoldDB" id="A0A0L0VPS0"/>
<gene>
    <name evidence="2" type="ORF">PSTG_05366</name>
</gene>
<proteinExistence type="predicted"/>
<dbReference type="PANTHER" id="PTHR33266:SF1">
    <property type="entry name" value="F-BOX DOMAIN-CONTAINING PROTEIN"/>
    <property type="match status" value="1"/>
</dbReference>
<keyword evidence="3" id="KW-1185">Reference proteome</keyword>
<dbReference type="Proteomes" id="UP000054564">
    <property type="component" value="Unassembled WGS sequence"/>
</dbReference>
<feature type="region of interest" description="Disordered" evidence="1">
    <location>
        <begin position="1"/>
        <end position="20"/>
    </location>
</feature>
<dbReference type="EMBL" id="AJIL01000030">
    <property type="protein sequence ID" value="KNF01271.1"/>
    <property type="molecule type" value="Genomic_DNA"/>
</dbReference>